<evidence type="ECO:0000256" key="1">
    <source>
        <dbReference type="SAM" id="MobiDB-lite"/>
    </source>
</evidence>
<proteinExistence type="predicted"/>
<evidence type="ECO:0000313" key="2">
    <source>
        <dbReference type="EMBL" id="KAF3047130.1"/>
    </source>
</evidence>
<dbReference type="Proteomes" id="UP000758155">
    <property type="component" value="Unassembled WGS sequence"/>
</dbReference>
<keyword evidence="3" id="KW-1185">Reference proteome</keyword>
<dbReference type="OrthoDB" id="5413827at2759"/>
<reference evidence="2" key="1">
    <citation type="submission" date="2019-04" db="EMBL/GenBank/DDBJ databases">
        <title>Sequencing of skin fungus with MAO and IRED activity.</title>
        <authorList>
            <person name="Marsaioli A.J."/>
            <person name="Bonatto J.M.C."/>
            <person name="Reis Junior O."/>
        </authorList>
    </citation>
    <scope>NUCLEOTIDE SEQUENCE</scope>
    <source>
        <strain evidence="2">28M1</strain>
    </source>
</reference>
<name>A0A9P4X0G3_9PLEO</name>
<comment type="caution">
    <text evidence="2">The sequence shown here is derived from an EMBL/GenBank/DDBJ whole genome shotgun (WGS) entry which is preliminary data.</text>
</comment>
<dbReference type="EMBL" id="SWKV01000003">
    <property type="protein sequence ID" value="KAF3047130.1"/>
    <property type="molecule type" value="Genomic_DNA"/>
</dbReference>
<feature type="region of interest" description="Disordered" evidence="1">
    <location>
        <begin position="177"/>
        <end position="204"/>
    </location>
</feature>
<gene>
    <name evidence="2" type="ORF">E8E12_011383</name>
</gene>
<accession>A0A9P4X0G3</accession>
<sequence length="247" mass="29037">MTECCPAASRAGTRTPFLWPIVSKQFWEETVIILFESATFKVGNSIDLYILASSQQQSVRRMHHLVVRLGFGIKHHNRIWSPRRCSIVIKNFERLKGLILLIGRPVEDNENYFGTCWTSNRDSNGKLHGTVTRASRLEGSSWDEQRNWFPTFLRAFQQHRLQPELTRIYFFERNRKNHSKGPQYHPKDRRWKEDPHVNSREEDEAIRENLRKELAASMRAVLLGQDIGLLFPGREAEDERLLQEHTQ</sequence>
<protein>
    <submittedName>
        <fullName evidence="2">Uncharacterized protein</fullName>
    </submittedName>
</protein>
<dbReference type="AlphaFoldDB" id="A0A9P4X0G3"/>
<organism evidence="2 3">
    <name type="scientific">Didymella heteroderae</name>
    <dbReference type="NCBI Taxonomy" id="1769908"/>
    <lineage>
        <taxon>Eukaryota</taxon>
        <taxon>Fungi</taxon>
        <taxon>Dikarya</taxon>
        <taxon>Ascomycota</taxon>
        <taxon>Pezizomycotina</taxon>
        <taxon>Dothideomycetes</taxon>
        <taxon>Pleosporomycetidae</taxon>
        <taxon>Pleosporales</taxon>
        <taxon>Pleosporineae</taxon>
        <taxon>Didymellaceae</taxon>
        <taxon>Didymella</taxon>
    </lineage>
</organism>
<evidence type="ECO:0000313" key="3">
    <source>
        <dbReference type="Proteomes" id="UP000758155"/>
    </source>
</evidence>
<feature type="compositionally biased region" description="Basic and acidic residues" evidence="1">
    <location>
        <begin position="190"/>
        <end position="204"/>
    </location>
</feature>